<gene>
    <name evidence="7" type="ORF">GCM10023168_03650</name>
</gene>
<evidence type="ECO:0000256" key="1">
    <source>
        <dbReference type="ARBA" id="ARBA00004141"/>
    </source>
</evidence>
<organism evidence="7 8">
    <name type="scientific">Fodinibacter luteus</name>
    <dbReference type="NCBI Taxonomy" id="552064"/>
    <lineage>
        <taxon>Bacteria</taxon>
        <taxon>Bacillati</taxon>
        <taxon>Actinomycetota</taxon>
        <taxon>Actinomycetes</taxon>
        <taxon>Micrococcales</taxon>
        <taxon>Intrasporangiaceae</taxon>
        <taxon>Fodinibacter (ex Wang et al. 2009)</taxon>
    </lineage>
</organism>
<evidence type="ECO:0000256" key="3">
    <source>
        <dbReference type="ARBA" id="ARBA00022989"/>
    </source>
</evidence>
<sequence>MPGTGPVRFREDVEPFRKAYQGRRAFASASRPPMTTRYVPFARSMSGYSGGRLRTDVIAGVTVAALALPSSMAYAELAGVPVSAGLYALLLPVLAYAFLGSAPRVVVGPEGTVALLVATALAPLAAAGSPEYAALAAMLAILVGAVFLLARVARLGWIADYFSQAVLVGYITGVAVVLILGQLGKLLGVSSDEDGAIREAVDVLAHLRDANGVTVVVSALSVALLVVAGRVNKRFPGALVLVVLGIAVSWALDLAEQGVSVTGEVPSGLPNLEVPDVSANDMATLAAAAVAVFLVAFSDSILTSRSFAARHHETVDANQELLAFGVVQLAAGASQGIPVGTSGSRTAVNDDMGATTQVSGIASAGTITVILLFLTGPIQYLPSAVLGAVIVYAAAKLIDVGQWRDLARSSRVEVVIAAVTVACVVMVGVLQAIIVAVVLSVADIIRRAARPADAVLGWSDQEDRYVDVVDHPDAGVTPGVVVYRIQDRLFFANAHFFKRRLWAAVDGAPKPVHHVVLDASFISDIDASAEVALREVIDGLHERNIELHLARATVELRDRLTAVDLDDAIGNDHFHGTVTAAVDACRTVPDSTVS</sequence>
<dbReference type="NCBIfam" id="TIGR00815">
    <property type="entry name" value="sulP"/>
    <property type="match status" value="1"/>
</dbReference>
<comment type="caution">
    <text evidence="7">The sequence shown here is derived from an EMBL/GenBank/DDBJ whole genome shotgun (WGS) entry which is preliminary data.</text>
</comment>
<dbReference type="Gene3D" id="3.30.750.24">
    <property type="entry name" value="STAS domain"/>
    <property type="match status" value="1"/>
</dbReference>
<evidence type="ECO:0000256" key="2">
    <source>
        <dbReference type="ARBA" id="ARBA00022692"/>
    </source>
</evidence>
<feature type="transmembrane region" description="Helical" evidence="5">
    <location>
        <begin position="369"/>
        <end position="395"/>
    </location>
</feature>
<dbReference type="InterPro" id="IPR036513">
    <property type="entry name" value="STAS_dom_sf"/>
</dbReference>
<feature type="transmembrane region" description="Helical" evidence="5">
    <location>
        <begin position="282"/>
        <end position="302"/>
    </location>
</feature>
<dbReference type="SUPFAM" id="SSF52091">
    <property type="entry name" value="SpoIIaa-like"/>
    <property type="match status" value="1"/>
</dbReference>
<dbReference type="InterPro" id="IPR001902">
    <property type="entry name" value="SLC26A/SulP_fam"/>
</dbReference>
<evidence type="ECO:0000313" key="7">
    <source>
        <dbReference type="EMBL" id="GAA4398017.1"/>
    </source>
</evidence>
<protein>
    <submittedName>
        <fullName evidence="7">SulP family inorganic anion transporter</fullName>
    </submittedName>
</protein>
<keyword evidence="3 5" id="KW-1133">Transmembrane helix</keyword>
<keyword evidence="8" id="KW-1185">Reference proteome</keyword>
<keyword evidence="4 5" id="KW-0472">Membrane</keyword>
<feature type="transmembrane region" description="Helical" evidence="5">
    <location>
        <begin position="210"/>
        <end position="228"/>
    </location>
</feature>
<feature type="domain" description="STAS" evidence="6">
    <location>
        <begin position="470"/>
        <end position="585"/>
    </location>
</feature>
<dbReference type="EMBL" id="BAABGM010000001">
    <property type="protein sequence ID" value="GAA4398017.1"/>
    <property type="molecule type" value="Genomic_DNA"/>
</dbReference>
<feature type="transmembrane region" description="Helical" evidence="5">
    <location>
        <begin position="165"/>
        <end position="184"/>
    </location>
</feature>
<accession>A0ABP8JYD4</accession>
<feature type="transmembrane region" description="Helical" evidence="5">
    <location>
        <begin position="415"/>
        <end position="442"/>
    </location>
</feature>
<feature type="transmembrane region" description="Helical" evidence="5">
    <location>
        <begin position="235"/>
        <end position="252"/>
    </location>
</feature>
<keyword evidence="2 5" id="KW-0812">Transmembrane</keyword>
<dbReference type="Proteomes" id="UP001500945">
    <property type="component" value="Unassembled WGS sequence"/>
</dbReference>
<feature type="transmembrane region" description="Helical" evidence="5">
    <location>
        <begin position="80"/>
        <end position="99"/>
    </location>
</feature>
<evidence type="ECO:0000313" key="8">
    <source>
        <dbReference type="Proteomes" id="UP001500945"/>
    </source>
</evidence>
<feature type="transmembrane region" description="Helical" evidence="5">
    <location>
        <begin position="106"/>
        <end position="126"/>
    </location>
</feature>
<dbReference type="PANTHER" id="PTHR11814">
    <property type="entry name" value="SULFATE TRANSPORTER"/>
    <property type="match status" value="1"/>
</dbReference>
<dbReference type="CDD" id="cd07042">
    <property type="entry name" value="STAS_SulP_like_sulfate_transporter"/>
    <property type="match status" value="1"/>
</dbReference>
<evidence type="ECO:0000259" key="6">
    <source>
        <dbReference type="PROSITE" id="PS50801"/>
    </source>
</evidence>
<evidence type="ECO:0000256" key="4">
    <source>
        <dbReference type="ARBA" id="ARBA00023136"/>
    </source>
</evidence>
<comment type="subcellular location">
    <subcellularLocation>
        <location evidence="1">Membrane</location>
        <topology evidence="1">Multi-pass membrane protein</topology>
    </subcellularLocation>
</comment>
<dbReference type="Pfam" id="PF01740">
    <property type="entry name" value="STAS"/>
    <property type="match status" value="1"/>
</dbReference>
<dbReference type="Pfam" id="PF00916">
    <property type="entry name" value="Sulfate_transp"/>
    <property type="match status" value="1"/>
</dbReference>
<dbReference type="InterPro" id="IPR011547">
    <property type="entry name" value="SLC26A/SulP_dom"/>
</dbReference>
<feature type="transmembrane region" description="Helical" evidence="5">
    <location>
        <begin position="132"/>
        <end position="153"/>
    </location>
</feature>
<proteinExistence type="predicted"/>
<evidence type="ECO:0000256" key="5">
    <source>
        <dbReference type="SAM" id="Phobius"/>
    </source>
</evidence>
<name>A0ABP8JYD4_9MICO</name>
<reference evidence="8" key="1">
    <citation type="journal article" date="2019" name="Int. J. Syst. Evol. Microbiol.">
        <title>The Global Catalogue of Microorganisms (GCM) 10K type strain sequencing project: providing services to taxonomists for standard genome sequencing and annotation.</title>
        <authorList>
            <consortium name="The Broad Institute Genomics Platform"/>
            <consortium name="The Broad Institute Genome Sequencing Center for Infectious Disease"/>
            <person name="Wu L."/>
            <person name="Ma J."/>
        </authorList>
    </citation>
    <scope>NUCLEOTIDE SEQUENCE [LARGE SCALE GENOMIC DNA]</scope>
    <source>
        <strain evidence="8">JCM 17809</strain>
    </source>
</reference>
<dbReference type="PROSITE" id="PS50801">
    <property type="entry name" value="STAS"/>
    <property type="match status" value="1"/>
</dbReference>
<dbReference type="InterPro" id="IPR002645">
    <property type="entry name" value="STAS_dom"/>
</dbReference>